<sequence>MDMRVDETGHRIGVGQFIDLQLGVDAESRNAADGQNAFVLAQYGAMFDFFLRREAVGYGVEPPQPIFRFHKD</sequence>
<protein>
    <submittedName>
        <fullName evidence="1">Uncharacterized protein</fullName>
    </submittedName>
</protein>
<reference evidence="1" key="1">
    <citation type="submission" date="2019-08" db="EMBL/GenBank/DDBJ databases">
        <authorList>
            <person name="Kucharzyk K."/>
            <person name="Murdoch R.W."/>
            <person name="Higgins S."/>
            <person name="Loffler F."/>
        </authorList>
    </citation>
    <scope>NUCLEOTIDE SEQUENCE</scope>
</reference>
<organism evidence="1">
    <name type="scientific">bioreactor metagenome</name>
    <dbReference type="NCBI Taxonomy" id="1076179"/>
    <lineage>
        <taxon>unclassified sequences</taxon>
        <taxon>metagenomes</taxon>
        <taxon>ecological metagenomes</taxon>
    </lineage>
</organism>
<proteinExistence type="predicted"/>
<comment type="caution">
    <text evidence="1">The sequence shown here is derived from an EMBL/GenBank/DDBJ whole genome shotgun (WGS) entry which is preliminary data.</text>
</comment>
<name>A0A644Z9B0_9ZZZZ</name>
<gene>
    <name evidence="1" type="ORF">SDC9_83856</name>
</gene>
<evidence type="ECO:0000313" key="1">
    <source>
        <dbReference type="EMBL" id="MPM37249.1"/>
    </source>
</evidence>
<dbReference type="AlphaFoldDB" id="A0A644Z9B0"/>
<dbReference type="EMBL" id="VSSQ01007879">
    <property type="protein sequence ID" value="MPM37249.1"/>
    <property type="molecule type" value="Genomic_DNA"/>
</dbReference>
<accession>A0A644Z9B0</accession>